<proteinExistence type="predicted"/>
<sequence length="40" mass="4247">MTVDVMALQAVPADQAAPGAPQECCEWTCTNTCTNTCRTN</sequence>
<dbReference type="Proteomes" id="UP001058003">
    <property type="component" value="Chromosome"/>
</dbReference>
<dbReference type="AlphaFoldDB" id="A0A9Q9IBY7"/>
<dbReference type="EMBL" id="CP073767">
    <property type="protein sequence ID" value="UWZ51187.1"/>
    <property type="molecule type" value="Genomic_DNA"/>
</dbReference>
<gene>
    <name evidence="1" type="ORF">Daura_31045</name>
</gene>
<reference evidence="1" key="1">
    <citation type="submission" date="2021-04" db="EMBL/GenBank/DDBJ databases">
        <title>Dactylosporangium aurantiacum NRRL B-8018 full assembly.</title>
        <authorList>
            <person name="Hartkoorn R.C."/>
            <person name="Beaudoing E."/>
            <person name="Hot D."/>
        </authorList>
    </citation>
    <scope>NUCLEOTIDE SEQUENCE</scope>
    <source>
        <strain evidence="1">NRRL B-8018</strain>
    </source>
</reference>
<name>A0A9Q9IBY7_9ACTN</name>
<dbReference type="RefSeq" id="WP_211273796.1">
    <property type="nucleotide sequence ID" value="NZ_CP073767.1"/>
</dbReference>
<evidence type="ECO:0000313" key="1">
    <source>
        <dbReference type="EMBL" id="UWZ51187.1"/>
    </source>
</evidence>
<organism evidence="1 2">
    <name type="scientific">Dactylosporangium aurantiacum</name>
    <dbReference type="NCBI Taxonomy" id="35754"/>
    <lineage>
        <taxon>Bacteria</taxon>
        <taxon>Bacillati</taxon>
        <taxon>Actinomycetota</taxon>
        <taxon>Actinomycetes</taxon>
        <taxon>Micromonosporales</taxon>
        <taxon>Micromonosporaceae</taxon>
        <taxon>Dactylosporangium</taxon>
    </lineage>
</organism>
<keyword evidence="2" id="KW-1185">Reference proteome</keyword>
<dbReference type="NCBIfam" id="NF038157">
    <property type="entry name" value="lanti_ALQxL"/>
    <property type="match status" value="1"/>
</dbReference>
<protein>
    <submittedName>
        <fullName evidence="1">ALQxL family class IV lanthipeptide</fullName>
    </submittedName>
</protein>
<accession>A0A9Q9IBY7</accession>
<evidence type="ECO:0000313" key="2">
    <source>
        <dbReference type="Proteomes" id="UP001058003"/>
    </source>
</evidence>
<dbReference type="KEGG" id="daur:Daura_31045"/>